<protein>
    <recommendedName>
        <fullName evidence="1">DUF362 domain-containing protein</fullName>
    </recommendedName>
</protein>
<comment type="caution">
    <text evidence="2">The sequence shown here is derived from an EMBL/GenBank/DDBJ whole genome shotgun (WGS) entry which is preliminary data.</text>
</comment>
<feature type="domain" description="DUF362" evidence="1">
    <location>
        <begin position="70"/>
        <end position="252"/>
    </location>
</feature>
<dbReference type="Proteomes" id="UP000176992">
    <property type="component" value="Unassembled WGS sequence"/>
</dbReference>
<evidence type="ECO:0000313" key="2">
    <source>
        <dbReference type="EMBL" id="OGF98541.1"/>
    </source>
</evidence>
<dbReference type="InterPro" id="IPR007160">
    <property type="entry name" value="DUF362"/>
</dbReference>
<dbReference type="AlphaFoldDB" id="A0A1F5YFC2"/>
<evidence type="ECO:0000313" key="3">
    <source>
        <dbReference type="Proteomes" id="UP000176992"/>
    </source>
</evidence>
<gene>
    <name evidence="2" type="ORF">A2Z86_01390</name>
</gene>
<reference evidence="2 3" key="1">
    <citation type="journal article" date="2016" name="Nat. Commun.">
        <title>Thousands of microbial genomes shed light on interconnected biogeochemical processes in an aquifer system.</title>
        <authorList>
            <person name="Anantharaman K."/>
            <person name="Brown C.T."/>
            <person name="Hug L.A."/>
            <person name="Sharon I."/>
            <person name="Castelle C.J."/>
            <person name="Probst A.J."/>
            <person name="Thomas B.C."/>
            <person name="Singh A."/>
            <person name="Wilkins M.J."/>
            <person name="Karaoz U."/>
            <person name="Brodie E.L."/>
            <person name="Williams K.H."/>
            <person name="Hubbard S.S."/>
            <person name="Banfield J.F."/>
        </authorList>
    </citation>
    <scope>NUCLEOTIDE SEQUENCE [LARGE SCALE GENOMIC DNA]</scope>
</reference>
<dbReference type="PROSITE" id="PS51318">
    <property type="entry name" value="TAT"/>
    <property type="match status" value="1"/>
</dbReference>
<evidence type="ECO:0000259" key="1">
    <source>
        <dbReference type="Pfam" id="PF04015"/>
    </source>
</evidence>
<dbReference type="Pfam" id="PF04015">
    <property type="entry name" value="DUF362"/>
    <property type="match status" value="1"/>
</dbReference>
<sequence>MKRRDFIAGALAAAGALAHHSAATPEKDLLLAAAKGPDPAAAAGSAVAALGGIGRFVRPGMRVMLLPNPQGRLKGASTRPELVGAVARLCLEAGAAKVEICSIHERFRWSGTGIVEAAERAGAALWTPGPGDWREFAVPGARRQKKLRVIAPALEADLVINMPVAKQHESTRFTGALKNLMGVNEGNAGWHQGPAYLVDSIVDLASVVRPRLAVVDATEMLAENGPFGPGRTVKPGLVVAGTDPVAIDAFTCGLLGLKPGEVSTIVRAAERGLGALNLVSAGEEGGVSGYRGA</sequence>
<dbReference type="InterPro" id="IPR006311">
    <property type="entry name" value="TAT_signal"/>
</dbReference>
<accession>A0A1F5YFC2</accession>
<name>A0A1F5YFC2_9BACT</name>
<dbReference type="EMBL" id="MFIV01000090">
    <property type="protein sequence ID" value="OGF98541.1"/>
    <property type="molecule type" value="Genomic_DNA"/>
</dbReference>
<organism evidence="2 3">
    <name type="scientific">Candidatus Glassbacteria bacterium GWA2_58_10</name>
    <dbReference type="NCBI Taxonomy" id="1817865"/>
    <lineage>
        <taxon>Bacteria</taxon>
        <taxon>Candidatus Glassiibacteriota</taxon>
    </lineage>
</organism>
<proteinExistence type="predicted"/>